<dbReference type="EMBL" id="BSPO01000003">
    <property type="protein sequence ID" value="GLS84620.1"/>
    <property type="molecule type" value="Genomic_DNA"/>
</dbReference>
<evidence type="ECO:0000256" key="1">
    <source>
        <dbReference type="SAM" id="Phobius"/>
    </source>
</evidence>
<feature type="transmembrane region" description="Helical" evidence="1">
    <location>
        <begin position="80"/>
        <end position="98"/>
    </location>
</feature>
<sequence>MTGFSWLLLGLYKVNWAVAYFYGDDGIVAMACIFGLMLALAIRRKDTPLIIFASGAASLGLAMDALLGSVNVFQFNYPPLPLFLILLWLSLALVLPVFKSLLGKNFSLCLMLFAPLSYYLASEANHFAFPQQLGVSLVVLGCCWFAFSKSCEKFLIHLKSDAV</sequence>
<accession>A0AA37WZ90</accession>
<keyword evidence="3" id="KW-1185">Reference proteome</keyword>
<feature type="transmembrane region" description="Helical" evidence="1">
    <location>
        <begin position="20"/>
        <end position="42"/>
    </location>
</feature>
<feature type="transmembrane region" description="Helical" evidence="1">
    <location>
        <begin position="49"/>
        <end position="68"/>
    </location>
</feature>
<reference evidence="2 3" key="1">
    <citation type="journal article" date="2014" name="Int. J. Syst. Evol. Microbiol.">
        <title>Complete genome sequence of Corynebacterium casei LMG S-19264T (=DSM 44701T), isolated from a smear-ripened cheese.</title>
        <authorList>
            <consortium name="US DOE Joint Genome Institute (JGI-PGF)"/>
            <person name="Walter F."/>
            <person name="Albersmeier A."/>
            <person name="Kalinowski J."/>
            <person name="Ruckert C."/>
        </authorList>
    </citation>
    <scope>NUCLEOTIDE SEQUENCE [LARGE SCALE GENOMIC DNA]</scope>
    <source>
        <strain evidence="2 3">NBRC 112785</strain>
    </source>
</reference>
<dbReference type="Pfam" id="PF11086">
    <property type="entry name" value="DUF2878"/>
    <property type="match status" value="1"/>
</dbReference>
<comment type="caution">
    <text evidence="2">The sequence shown here is derived from an EMBL/GenBank/DDBJ whole genome shotgun (WGS) entry which is preliminary data.</text>
</comment>
<evidence type="ECO:0000313" key="2">
    <source>
        <dbReference type="EMBL" id="GLS84620.1"/>
    </source>
</evidence>
<organism evidence="2 3">
    <name type="scientific">Paraferrimonas haliotis</name>
    <dbReference type="NCBI Taxonomy" id="2013866"/>
    <lineage>
        <taxon>Bacteria</taxon>
        <taxon>Pseudomonadati</taxon>
        <taxon>Pseudomonadota</taxon>
        <taxon>Gammaproteobacteria</taxon>
        <taxon>Alteromonadales</taxon>
        <taxon>Ferrimonadaceae</taxon>
        <taxon>Paraferrimonas</taxon>
    </lineage>
</organism>
<keyword evidence="1" id="KW-0812">Transmembrane</keyword>
<keyword evidence="1" id="KW-0472">Membrane</keyword>
<protein>
    <recommendedName>
        <fullName evidence="4">DUF2878 domain-containing protein</fullName>
    </recommendedName>
</protein>
<keyword evidence="1" id="KW-1133">Transmembrane helix</keyword>
<dbReference type="Proteomes" id="UP001157439">
    <property type="component" value="Unassembled WGS sequence"/>
</dbReference>
<dbReference type="AlphaFoldDB" id="A0AA37WZ90"/>
<name>A0AA37WZ90_9GAMM</name>
<evidence type="ECO:0008006" key="4">
    <source>
        <dbReference type="Google" id="ProtNLM"/>
    </source>
</evidence>
<gene>
    <name evidence="2" type="ORF">GCM10007894_25970</name>
</gene>
<dbReference type="RefSeq" id="WP_095499087.1">
    <property type="nucleotide sequence ID" value="NZ_BSPO01000003.1"/>
</dbReference>
<proteinExistence type="predicted"/>
<dbReference type="InterPro" id="IPR021306">
    <property type="entry name" value="DUF2878"/>
</dbReference>
<evidence type="ECO:0000313" key="3">
    <source>
        <dbReference type="Proteomes" id="UP001157439"/>
    </source>
</evidence>